<accession>A0A7N0RIR2</accession>
<reference evidence="2" key="1">
    <citation type="submission" date="2021-01" db="UniProtKB">
        <authorList>
            <consortium name="EnsemblPlants"/>
        </authorList>
    </citation>
    <scope>IDENTIFICATION</scope>
</reference>
<dbReference type="AlphaFoldDB" id="A0A7N0RIR2"/>
<dbReference type="Proteomes" id="UP000594263">
    <property type="component" value="Unplaced"/>
</dbReference>
<feature type="compositionally biased region" description="Basic and acidic residues" evidence="1">
    <location>
        <begin position="33"/>
        <end position="45"/>
    </location>
</feature>
<sequence>MAEGDGRQLSILKVTWSAIVTVTCFSLRLKEGEGDGDRLHDDQSHYHQGHPSSCP</sequence>
<evidence type="ECO:0000313" key="3">
    <source>
        <dbReference type="Proteomes" id="UP000594263"/>
    </source>
</evidence>
<keyword evidence="3" id="KW-1185">Reference proteome</keyword>
<dbReference type="Gramene" id="Kaladp0011s0924.1.v1.1">
    <property type="protein sequence ID" value="Kaladp0011s0924.1.v1.1"/>
    <property type="gene ID" value="Kaladp0011s0924.v1.1"/>
</dbReference>
<protein>
    <submittedName>
        <fullName evidence="2">Uncharacterized protein</fullName>
    </submittedName>
</protein>
<evidence type="ECO:0000256" key="1">
    <source>
        <dbReference type="SAM" id="MobiDB-lite"/>
    </source>
</evidence>
<proteinExistence type="predicted"/>
<evidence type="ECO:0000313" key="2">
    <source>
        <dbReference type="EnsemblPlants" id="Kaladp0011s0924.1.v1.1"/>
    </source>
</evidence>
<feature type="region of interest" description="Disordered" evidence="1">
    <location>
        <begin position="33"/>
        <end position="55"/>
    </location>
</feature>
<name>A0A7N0RIR2_KALFE</name>
<dbReference type="EnsemblPlants" id="Kaladp0011s0924.1.v1.1">
    <property type="protein sequence ID" value="Kaladp0011s0924.1.v1.1"/>
    <property type="gene ID" value="Kaladp0011s0924.v1.1"/>
</dbReference>
<organism evidence="2 3">
    <name type="scientific">Kalanchoe fedtschenkoi</name>
    <name type="common">Lavender scallops</name>
    <name type="synonym">South American air plant</name>
    <dbReference type="NCBI Taxonomy" id="63787"/>
    <lineage>
        <taxon>Eukaryota</taxon>
        <taxon>Viridiplantae</taxon>
        <taxon>Streptophyta</taxon>
        <taxon>Embryophyta</taxon>
        <taxon>Tracheophyta</taxon>
        <taxon>Spermatophyta</taxon>
        <taxon>Magnoliopsida</taxon>
        <taxon>eudicotyledons</taxon>
        <taxon>Gunneridae</taxon>
        <taxon>Pentapetalae</taxon>
        <taxon>Saxifragales</taxon>
        <taxon>Crassulaceae</taxon>
        <taxon>Kalanchoe</taxon>
    </lineage>
</organism>